<keyword evidence="3 7" id="KW-0812">Transmembrane</keyword>
<feature type="region of interest" description="Disordered" evidence="6">
    <location>
        <begin position="1"/>
        <end position="21"/>
    </location>
</feature>
<sequence length="570" mass="62648">MQHHHNKSNELKRKSSKEAVKDEIEKLKSKFSASAYSDEDERLMAQMGYKQELHRGFNAFMNFSFCFTAVAVVSGCSLLFPFGMATGGPLVMIWGWVLGSVFSTIVGASMGEICSSYPSAGSVYHWAGMLASERWAPFASYVCGWFNFLGNAASDAGFAFGFGQVLGACISLGTGGEVRMTVWQQVLVAIAISGLWAAKNLMRVDHQGWFNNASAIYQLLSTVVITATLLLVSPTLSTPSFVFTHYNNDTGMPSVLYVSCIGLLMCLFSFSGYEGGAHMAEETKNASESAPRGIILTCLVTGVTGFVYICGLLFACQDTIITGEGAESDYAVVNVFVKAFTNAAGDYNRTGAIAMTSLLMVNIFFAGFSSMTVTSRIGFAMARDGAFPASKFLYKVNEKTKAPERVIFLVFFMDVVLCLLPLLSTTAFEAITSISAIGYQISYAIPILLRLTVSKSTFKTSSFSLGALSLPLGWLSVIWLFLTSIFFLLPLKFDENMHQTWEDFNWTPVVLGGMSVVAMVYWWVSARKFFQGPKRVHEDDAAGPMLQEHHRSIQIQDDEQLQENIRRSYK</sequence>
<keyword evidence="9" id="KW-1185">Reference proteome</keyword>
<keyword evidence="4 7" id="KW-1133">Transmembrane helix</keyword>
<feature type="transmembrane region" description="Helical" evidence="7">
    <location>
        <begin position="406"/>
        <end position="424"/>
    </location>
</feature>
<proteinExistence type="predicted"/>
<comment type="caution">
    <text evidence="8">The sequence shown here is derived from an EMBL/GenBank/DDBJ whole genome shotgun (WGS) entry which is preliminary data.</text>
</comment>
<feature type="transmembrane region" description="Helical" evidence="7">
    <location>
        <begin position="214"/>
        <end position="234"/>
    </location>
</feature>
<dbReference type="PROSITE" id="PS00218">
    <property type="entry name" value="AMINO_ACID_PERMEASE_1"/>
    <property type="match status" value="1"/>
</dbReference>
<dbReference type="GO" id="GO:0006865">
    <property type="term" value="P:amino acid transport"/>
    <property type="evidence" value="ECO:0007669"/>
    <property type="project" value="InterPro"/>
</dbReference>
<dbReference type="GO" id="GO:0022857">
    <property type="term" value="F:transmembrane transporter activity"/>
    <property type="evidence" value="ECO:0007669"/>
    <property type="project" value="InterPro"/>
</dbReference>
<feature type="transmembrane region" description="Helical" evidence="7">
    <location>
        <begin position="294"/>
        <end position="315"/>
    </location>
</feature>
<dbReference type="AlphaFoldDB" id="A0A8J8T3J6"/>
<accession>A0A8J8T3J6</accession>
<comment type="subcellular location">
    <subcellularLocation>
        <location evidence="1">Membrane</location>
        <topology evidence="1">Multi-pass membrane protein</topology>
    </subcellularLocation>
</comment>
<dbReference type="Pfam" id="PF13520">
    <property type="entry name" value="AA_permease_2"/>
    <property type="match status" value="1"/>
</dbReference>
<evidence type="ECO:0000256" key="7">
    <source>
        <dbReference type="SAM" id="Phobius"/>
    </source>
</evidence>
<dbReference type="InterPro" id="IPR002293">
    <property type="entry name" value="AA/rel_permease1"/>
</dbReference>
<feature type="transmembrane region" description="Helical" evidence="7">
    <location>
        <begin position="465"/>
        <end position="489"/>
    </location>
</feature>
<dbReference type="PANTHER" id="PTHR45649:SF26">
    <property type="entry name" value="OS04G0435100 PROTEIN"/>
    <property type="match status" value="1"/>
</dbReference>
<gene>
    <name evidence="8" type="ORF">FGO68_gene5046</name>
</gene>
<dbReference type="GO" id="GO:0016020">
    <property type="term" value="C:membrane"/>
    <property type="evidence" value="ECO:0007669"/>
    <property type="project" value="UniProtKB-SubCell"/>
</dbReference>
<feature type="transmembrane region" description="Helical" evidence="7">
    <location>
        <begin position="352"/>
        <end position="373"/>
    </location>
</feature>
<evidence type="ECO:0000256" key="2">
    <source>
        <dbReference type="ARBA" id="ARBA00022448"/>
    </source>
</evidence>
<evidence type="ECO:0000256" key="4">
    <source>
        <dbReference type="ARBA" id="ARBA00022989"/>
    </source>
</evidence>
<protein>
    <recommendedName>
        <fullName evidence="10">Amino acid permease</fullName>
    </recommendedName>
</protein>
<dbReference type="EMBL" id="RRYP01006869">
    <property type="protein sequence ID" value="TNV80914.1"/>
    <property type="molecule type" value="Genomic_DNA"/>
</dbReference>
<feature type="transmembrane region" description="Helical" evidence="7">
    <location>
        <begin position="59"/>
        <end position="81"/>
    </location>
</feature>
<evidence type="ECO:0000256" key="1">
    <source>
        <dbReference type="ARBA" id="ARBA00004141"/>
    </source>
</evidence>
<evidence type="ECO:0008006" key="10">
    <source>
        <dbReference type="Google" id="ProtNLM"/>
    </source>
</evidence>
<evidence type="ECO:0000256" key="5">
    <source>
        <dbReference type="ARBA" id="ARBA00023136"/>
    </source>
</evidence>
<dbReference type="Proteomes" id="UP000785679">
    <property type="component" value="Unassembled WGS sequence"/>
</dbReference>
<feature type="transmembrane region" description="Helical" evidence="7">
    <location>
        <begin position="504"/>
        <end position="524"/>
    </location>
</feature>
<feature type="transmembrane region" description="Helical" evidence="7">
    <location>
        <begin position="182"/>
        <end position="202"/>
    </location>
</feature>
<feature type="compositionally biased region" description="Basic and acidic residues" evidence="6">
    <location>
        <begin position="7"/>
        <end position="21"/>
    </location>
</feature>
<dbReference type="PANTHER" id="PTHR45649">
    <property type="entry name" value="AMINO-ACID PERMEASE BAT1"/>
    <property type="match status" value="1"/>
</dbReference>
<reference evidence="8" key="1">
    <citation type="submission" date="2019-06" db="EMBL/GenBank/DDBJ databases">
        <authorList>
            <person name="Zheng W."/>
        </authorList>
    </citation>
    <scope>NUCLEOTIDE SEQUENCE</scope>
    <source>
        <strain evidence="8">QDHG01</strain>
    </source>
</reference>
<feature type="transmembrane region" description="Helical" evidence="7">
    <location>
        <begin position="138"/>
        <end position="162"/>
    </location>
</feature>
<feature type="transmembrane region" description="Helical" evidence="7">
    <location>
        <begin position="430"/>
        <end position="453"/>
    </location>
</feature>
<feature type="transmembrane region" description="Helical" evidence="7">
    <location>
        <begin position="93"/>
        <end position="117"/>
    </location>
</feature>
<dbReference type="OrthoDB" id="10054429at2759"/>
<dbReference type="PIRSF" id="PIRSF006060">
    <property type="entry name" value="AA_transporter"/>
    <property type="match status" value="1"/>
</dbReference>
<organism evidence="8 9">
    <name type="scientific">Halteria grandinella</name>
    <dbReference type="NCBI Taxonomy" id="5974"/>
    <lineage>
        <taxon>Eukaryota</taxon>
        <taxon>Sar</taxon>
        <taxon>Alveolata</taxon>
        <taxon>Ciliophora</taxon>
        <taxon>Intramacronucleata</taxon>
        <taxon>Spirotrichea</taxon>
        <taxon>Stichotrichia</taxon>
        <taxon>Sporadotrichida</taxon>
        <taxon>Halteriidae</taxon>
        <taxon>Halteria</taxon>
    </lineage>
</organism>
<keyword evidence="5 7" id="KW-0472">Membrane</keyword>
<feature type="transmembrane region" description="Helical" evidence="7">
    <location>
        <begin position="254"/>
        <end position="273"/>
    </location>
</feature>
<evidence type="ECO:0000256" key="6">
    <source>
        <dbReference type="SAM" id="MobiDB-lite"/>
    </source>
</evidence>
<keyword evidence="2" id="KW-0813">Transport</keyword>
<evidence type="ECO:0000256" key="3">
    <source>
        <dbReference type="ARBA" id="ARBA00022692"/>
    </source>
</evidence>
<dbReference type="InterPro" id="IPR004840">
    <property type="entry name" value="Amino_acid_permease_CS"/>
</dbReference>
<evidence type="ECO:0000313" key="9">
    <source>
        <dbReference type="Proteomes" id="UP000785679"/>
    </source>
</evidence>
<evidence type="ECO:0000313" key="8">
    <source>
        <dbReference type="EMBL" id="TNV80914.1"/>
    </source>
</evidence>
<dbReference type="Gene3D" id="1.20.1740.10">
    <property type="entry name" value="Amino acid/polyamine transporter I"/>
    <property type="match status" value="1"/>
</dbReference>
<name>A0A8J8T3J6_HALGN</name>